<name>A0ABD6EYJ8_9BILA</name>
<dbReference type="SUPFAM" id="SSF48452">
    <property type="entry name" value="TPR-like"/>
    <property type="match status" value="1"/>
</dbReference>
<feature type="non-terminal residue" evidence="4">
    <location>
        <position position="1"/>
    </location>
</feature>
<dbReference type="AlphaFoldDB" id="A0ABD6EYJ8"/>
<evidence type="ECO:0000259" key="2">
    <source>
        <dbReference type="Pfam" id="PF23878"/>
    </source>
</evidence>
<proteinExistence type="predicted"/>
<feature type="domain" description="ELP1 TPR" evidence="2">
    <location>
        <begin position="40"/>
        <end position="201"/>
    </location>
</feature>
<keyword evidence="5" id="KW-1185">Reference proteome</keyword>
<organism evidence="4 5">
    <name type="scientific">Gnathostoma spinigerum</name>
    <dbReference type="NCBI Taxonomy" id="75299"/>
    <lineage>
        <taxon>Eukaryota</taxon>
        <taxon>Metazoa</taxon>
        <taxon>Ecdysozoa</taxon>
        <taxon>Nematoda</taxon>
        <taxon>Chromadorea</taxon>
        <taxon>Rhabditida</taxon>
        <taxon>Spirurina</taxon>
        <taxon>Gnathostomatomorpha</taxon>
        <taxon>Gnathostomatoidea</taxon>
        <taxon>Gnathostomatidae</taxon>
        <taxon>Gnathostoma</taxon>
    </lineage>
</organism>
<dbReference type="InterPro" id="IPR006849">
    <property type="entry name" value="Elp1"/>
</dbReference>
<evidence type="ECO:0000256" key="1">
    <source>
        <dbReference type="SAM" id="MobiDB-lite"/>
    </source>
</evidence>
<protein>
    <submittedName>
        <fullName evidence="4">Uncharacterized protein</fullName>
    </submittedName>
</protein>
<sequence length="302" mass="34941">AALETGNIPLAHNVAECLQMDPKEYLALLNRFKSYSPKEYQLYHIDVHLGKYRSALNHIAKCVDHFEEAIKLIEERELYSQAVLAFHGTPNFTNICNLVASNLEAKHCYGEASLLYRKAANFKRAFECHQFILDWKAMIDMYEYAEISAEELKRRLAKVSIRLEEDGRFFDAAEALSFSGKKEHSSKIVKLYCQGGNWRNATEFSLRFDEVVPVLNEQLRDRYYSLKKNIMCWRAELERHCNRLQVVRSKKKAMLQAWADGDFEENDVQSEAFSDASSMISSASRASRMSTASSRRRKHVEK</sequence>
<feature type="domain" description="ELP1 three-helical bundle" evidence="3">
    <location>
        <begin position="219"/>
        <end position="297"/>
    </location>
</feature>
<evidence type="ECO:0000313" key="5">
    <source>
        <dbReference type="Proteomes" id="UP001608902"/>
    </source>
</evidence>
<accession>A0ABD6EYJ8</accession>
<feature type="region of interest" description="Disordered" evidence="1">
    <location>
        <begin position="277"/>
        <end position="302"/>
    </location>
</feature>
<dbReference type="EMBL" id="JBGFUD010015593">
    <property type="protein sequence ID" value="MFH4984162.1"/>
    <property type="molecule type" value="Genomic_DNA"/>
</dbReference>
<dbReference type="Pfam" id="PF23936">
    <property type="entry name" value="HB_ELP1"/>
    <property type="match status" value="1"/>
</dbReference>
<dbReference type="Proteomes" id="UP001608902">
    <property type="component" value="Unassembled WGS sequence"/>
</dbReference>
<reference evidence="4 5" key="1">
    <citation type="submission" date="2024-08" db="EMBL/GenBank/DDBJ databases">
        <title>Gnathostoma spinigerum genome.</title>
        <authorList>
            <person name="Gonzalez-Bertolin B."/>
            <person name="Monzon S."/>
            <person name="Zaballos A."/>
            <person name="Jimenez P."/>
            <person name="Dekumyoy P."/>
            <person name="Varona S."/>
            <person name="Cuesta I."/>
            <person name="Sumanam S."/>
            <person name="Adisakwattana P."/>
            <person name="Gasser R.B."/>
            <person name="Hernandez-Gonzalez A."/>
            <person name="Young N.D."/>
            <person name="Perteguer M.J."/>
        </authorList>
    </citation>
    <scope>NUCLEOTIDE SEQUENCE [LARGE SCALE GENOMIC DNA]</scope>
    <source>
        <strain evidence="4">AL3</strain>
        <tissue evidence="4">Liver</tissue>
    </source>
</reference>
<dbReference type="PANTHER" id="PTHR12747:SF0">
    <property type="entry name" value="ELONGATOR COMPLEX PROTEIN 1"/>
    <property type="match status" value="1"/>
</dbReference>
<evidence type="ECO:0000259" key="3">
    <source>
        <dbReference type="Pfam" id="PF23936"/>
    </source>
</evidence>
<gene>
    <name evidence="4" type="ORF">AB6A40_010871</name>
</gene>
<comment type="caution">
    <text evidence="4">The sequence shown here is derived from an EMBL/GenBank/DDBJ whole genome shotgun (WGS) entry which is preliminary data.</text>
</comment>
<dbReference type="Pfam" id="PF23878">
    <property type="entry name" value="TPR_ELP1"/>
    <property type="match status" value="1"/>
</dbReference>
<dbReference type="PANTHER" id="PTHR12747">
    <property type="entry name" value="ELONGATOR COMPLEX PROTEIN 1"/>
    <property type="match status" value="1"/>
</dbReference>
<dbReference type="InterPro" id="IPR056169">
    <property type="entry name" value="HB_ELP1"/>
</dbReference>
<feature type="compositionally biased region" description="Low complexity" evidence="1">
    <location>
        <begin position="277"/>
        <end position="293"/>
    </location>
</feature>
<dbReference type="InterPro" id="IPR056166">
    <property type="entry name" value="TPR_ELP1"/>
</dbReference>
<evidence type="ECO:0000313" key="4">
    <source>
        <dbReference type="EMBL" id="MFH4984162.1"/>
    </source>
</evidence>
<dbReference type="InterPro" id="IPR011990">
    <property type="entry name" value="TPR-like_helical_dom_sf"/>
</dbReference>